<dbReference type="PANTHER" id="PTHR43434">
    <property type="entry name" value="PHOSPHOGLYCOLATE PHOSPHATASE"/>
    <property type="match status" value="1"/>
</dbReference>
<organism evidence="1 2">
    <name type="scientific">Leptolinea tardivitalis</name>
    <dbReference type="NCBI Taxonomy" id="229920"/>
    <lineage>
        <taxon>Bacteria</taxon>
        <taxon>Bacillati</taxon>
        <taxon>Chloroflexota</taxon>
        <taxon>Anaerolineae</taxon>
        <taxon>Anaerolineales</taxon>
        <taxon>Anaerolineaceae</taxon>
        <taxon>Leptolinea</taxon>
    </lineage>
</organism>
<dbReference type="PATRIC" id="fig|229920.5.peg.497"/>
<dbReference type="InterPro" id="IPR023214">
    <property type="entry name" value="HAD_sf"/>
</dbReference>
<dbReference type="InterPro" id="IPR036412">
    <property type="entry name" value="HAD-like_sf"/>
</dbReference>
<dbReference type="CDD" id="cd02586">
    <property type="entry name" value="HAD_PHN"/>
    <property type="match status" value="1"/>
</dbReference>
<dbReference type="Proteomes" id="UP000050430">
    <property type="component" value="Unassembled WGS sequence"/>
</dbReference>
<dbReference type="SFLD" id="SFLDS00003">
    <property type="entry name" value="Haloacid_Dehalogenase"/>
    <property type="match status" value="1"/>
</dbReference>
<dbReference type="GO" id="GO:0050194">
    <property type="term" value="F:phosphonoacetaldehyde hydrolase activity"/>
    <property type="evidence" value="ECO:0007669"/>
    <property type="project" value="UniProtKB-EC"/>
</dbReference>
<comment type="caution">
    <text evidence="1">The sequence shown here is derived from an EMBL/GenBank/DDBJ whole genome shotgun (WGS) entry which is preliminary data.</text>
</comment>
<proteinExistence type="inferred from homology"/>
<dbReference type="NCBIfam" id="TIGR01422">
    <property type="entry name" value="phosphonatase"/>
    <property type="match status" value="1"/>
</dbReference>
<dbReference type="GO" id="GO:0019700">
    <property type="term" value="P:organic phosphonate catabolic process"/>
    <property type="evidence" value="ECO:0007669"/>
    <property type="project" value="InterPro"/>
</dbReference>
<keyword evidence="2" id="KW-1185">Reference proteome</keyword>
<dbReference type="STRING" id="229920.ADM99_15605"/>
<dbReference type="InterPro" id="IPR050155">
    <property type="entry name" value="HAD-like_hydrolase_sf"/>
</dbReference>
<accession>A0A0P6X901</accession>
<dbReference type="SFLD" id="SFLDG01129">
    <property type="entry name" value="C1.5:_HAD__Beta-PGM__Phosphata"/>
    <property type="match status" value="1"/>
</dbReference>
<dbReference type="InterPro" id="IPR006323">
    <property type="entry name" value="Phosphonoacetald_hydro"/>
</dbReference>
<protein>
    <submittedName>
        <fullName evidence="1">Phosphonoacetaldehyde hydrolase</fullName>
        <ecNumber evidence="1">3.11.1.1</ecNumber>
    </submittedName>
</protein>
<dbReference type="PANTHER" id="PTHR43434:SF19">
    <property type="entry name" value="PHOSPHONOACETALDEHYDE HYDROLASE"/>
    <property type="match status" value="1"/>
</dbReference>
<dbReference type="HAMAP" id="MF_01375">
    <property type="entry name" value="PhnX"/>
    <property type="match status" value="1"/>
</dbReference>
<reference evidence="1 2" key="1">
    <citation type="submission" date="2015-07" db="EMBL/GenBank/DDBJ databases">
        <title>Genome sequence of Leptolinea tardivitalis DSM 16556.</title>
        <authorList>
            <person name="Hemp J."/>
            <person name="Ward L.M."/>
            <person name="Pace L.A."/>
            <person name="Fischer W.W."/>
        </authorList>
    </citation>
    <scope>NUCLEOTIDE SEQUENCE [LARGE SCALE GENOMIC DNA]</scope>
    <source>
        <strain evidence="1 2">YMTK-2</strain>
    </source>
</reference>
<gene>
    <name evidence="1" type="ORF">ADM99_15605</name>
</gene>
<dbReference type="GO" id="GO:0005829">
    <property type="term" value="C:cytosol"/>
    <property type="evidence" value="ECO:0007669"/>
    <property type="project" value="TreeGrafter"/>
</dbReference>
<sequence>MRGVILDWAGTTVDYGSFAPTAVFMDLFASRGVPITAAQARAPMGLMKKDHLQAIADNPEVTRDWLLVYGHKPTESEINEMFADFVPRQMHCLEEYAGVIPGVLQAVASFRDLGLKIGSTTGYTREMMDVLVPIARENGYTPDSWVSATDVPAGRPFPWMIYQNAIQLQIYPMEAFVKIGDTVVDIEEGINAGMWTIGLSVTGNLMGLTEKEVKELPDQVFKERRESAAKELYKAGAHYVVDGLADCPLILEEINYRIKQGESPRD</sequence>
<dbReference type="EMBL" id="LGCK01000014">
    <property type="protein sequence ID" value="KPL70748.1"/>
    <property type="molecule type" value="Genomic_DNA"/>
</dbReference>
<dbReference type="SFLD" id="SFLDG01135">
    <property type="entry name" value="C1.5.6:_HAD__Beta-PGM__Phospha"/>
    <property type="match status" value="1"/>
</dbReference>
<name>A0A0P6X901_9CHLR</name>
<evidence type="ECO:0000313" key="1">
    <source>
        <dbReference type="EMBL" id="KPL70748.1"/>
    </source>
</evidence>
<dbReference type="InterPro" id="IPR023198">
    <property type="entry name" value="PGP-like_dom2"/>
</dbReference>
<dbReference type="AlphaFoldDB" id="A0A0P6X901"/>
<dbReference type="EC" id="3.11.1.1" evidence="1"/>
<dbReference type="Pfam" id="PF00702">
    <property type="entry name" value="Hydrolase"/>
    <property type="match status" value="1"/>
</dbReference>
<keyword evidence="1" id="KW-0378">Hydrolase</keyword>
<dbReference type="SUPFAM" id="SSF56784">
    <property type="entry name" value="HAD-like"/>
    <property type="match status" value="1"/>
</dbReference>
<dbReference type="Gene3D" id="3.40.50.1000">
    <property type="entry name" value="HAD superfamily/HAD-like"/>
    <property type="match status" value="1"/>
</dbReference>
<evidence type="ECO:0000313" key="2">
    <source>
        <dbReference type="Proteomes" id="UP000050430"/>
    </source>
</evidence>
<dbReference type="Gene3D" id="1.10.150.240">
    <property type="entry name" value="Putative phosphatase, domain 2"/>
    <property type="match status" value="1"/>
</dbReference>
<dbReference type="GO" id="GO:0006281">
    <property type="term" value="P:DNA repair"/>
    <property type="evidence" value="ECO:0007669"/>
    <property type="project" value="TreeGrafter"/>
</dbReference>
<dbReference type="GO" id="GO:0008967">
    <property type="term" value="F:phosphoglycolate phosphatase activity"/>
    <property type="evidence" value="ECO:0007669"/>
    <property type="project" value="TreeGrafter"/>
</dbReference>